<dbReference type="CDD" id="cd22920">
    <property type="entry name" value="HFD_CENP-T"/>
    <property type="match status" value="1"/>
</dbReference>
<dbReference type="Proteomes" id="UP000001554">
    <property type="component" value="Chromosome 6"/>
</dbReference>
<evidence type="ECO:0000256" key="3">
    <source>
        <dbReference type="ARBA" id="ARBA00010137"/>
    </source>
</evidence>
<dbReference type="RefSeq" id="XP_035679716.1">
    <property type="nucleotide sequence ID" value="XM_035823823.1"/>
</dbReference>
<dbReference type="SUPFAM" id="SSF47113">
    <property type="entry name" value="Histone-fold"/>
    <property type="match status" value="1"/>
</dbReference>
<dbReference type="Pfam" id="PF15511">
    <property type="entry name" value="CENP-T_C"/>
    <property type="match status" value="1"/>
</dbReference>
<evidence type="ECO:0000256" key="5">
    <source>
        <dbReference type="ARBA" id="ARBA00023242"/>
    </source>
</evidence>
<dbReference type="Gene3D" id="1.10.20.10">
    <property type="entry name" value="Histone, subunit A"/>
    <property type="match status" value="1"/>
</dbReference>
<evidence type="ECO:0000259" key="7">
    <source>
        <dbReference type="Pfam" id="PF15511"/>
    </source>
</evidence>
<dbReference type="PANTHER" id="PTHR46904">
    <property type="entry name" value="CENTROMERE PROTEIN T"/>
    <property type="match status" value="1"/>
</dbReference>
<feature type="domain" description="CENP-T/Histone H4 histone fold" evidence="7">
    <location>
        <begin position="150"/>
        <end position="246"/>
    </location>
</feature>
<dbReference type="GeneID" id="118418030"/>
<dbReference type="OrthoDB" id="10071681at2759"/>
<reference evidence="9" key="2">
    <citation type="submission" date="2025-08" db="UniProtKB">
        <authorList>
            <consortium name="RefSeq"/>
        </authorList>
    </citation>
    <scope>IDENTIFICATION</scope>
    <source>
        <strain evidence="9">S238N-H82</strain>
        <tissue evidence="9">Testes</tissue>
    </source>
</reference>
<comment type="subcellular location">
    <subcellularLocation>
        <location evidence="2">Chromosome</location>
    </subcellularLocation>
    <subcellularLocation>
        <location evidence="1">Nucleus</location>
    </subcellularLocation>
</comment>
<feature type="compositionally biased region" description="Acidic residues" evidence="6">
    <location>
        <begin position="84"/>
        <end position="108"/>
    </location>
</feature>
<accession>A0A9J7MTW6</accession>
<dbReference type="KEGG" id="bfo:118418030"/>
<dbReference type="InterPro" id="IPR035425">
    <property type="entry name" value="CENP-T/H4_C"/>
</dbReference>
<dbReference type="InterPro" id="IPR028255">
    <property type="entry name" value="CENP-T"/>
</dbReference>
<evidence type="ECO:0000256" key="2">
    <source>
        <dbReference type="ARBA" id="ARBA00004286"/>
    </source>
</evidence>
<sequence>MRTSSQSQGESDDDEIIPDTQMSVQQDDGHPSAQDTDQTGGLSTVVDNSDGERSADQAMEVLSDDDMFVDRAAGMEPEDHYVEAEEDDMVEVQEDNKEEDNDLSEEENNAPRDEVMVPYGVEHARSPQKLPARQQVRPVQQKRRKTPASNNSLPRAYTKSIFTNFCKRPVSKDALEEVEKGCEKFFHNLSTDLMLYAIHGHRQTIQEADVELLMRRQGFVTEKQSLNSLIEKYLPLEDREQLIPMATSGNKVIPHSKGKK</sequence>
<dbReference type="AlphaFoldDB" id="A0A9J7MTW6"/>
<comment type="similarity">
    <text evidence="3">Belongs to the CENP-T/CNN1 family.</text>
</comment>
<gene>
    <name evidence="9" type="primary">LOC118418030</name>
</gene>
<evidence type="ECO:0000256" key="6">
    <source>
        <dbReference type="SAM" id="MobiDB-lite"/>
    </source>
</evidence>
<evidence type="ECO:0000313" key="8">
    <source>
        <dbReference type="Proteomes" id="UP000001554"/>
    </source>
</evidence>
<name>A0A9J7MTW6_BRAFL</name>
<evidence type="ECO:0000313" key="9">
    <source>
        <dbReference type="RefSeq" id="XP_035679716.1"/>
    </source>
</evidence>
<keyword evidence="8" id="KW-1185">Reference proteome</keyword>
<evidence type="ECO:0000256" key="1">
    <source>
        <dbReference type="ARBA" id="ARBA00004123"/>
    </source>
</evidence>
<evidence type="ECO:0000256" key="4">
    <source>
        <dbReference type="ARBA" id="ARBA00022454"/>
    </source>
</evidence>
<dbReference type="GO" id="GO:0000776">
    <property type="term" value="C:kinetochore"/>
    <property type="evidence" value="ECO:0007669"/>
    <property type="project" value="InterPro"/>
</dbReference>
<feature type="region of interest" description="Disordered" evidence="6">
    <location>
        <begin position="1"/>
        <end position="154"/>
    </location>
</feature>
<organism evidence="8 9">
    <name type="scientific">Branchiostoma floridae</name>
    <name type="common">Florida lancelet</name>
    <name type="synonym">Amphioxus</name>
    <dbReference type="NCBI Taxonomy" id="7739"/>
    <lineage>
        <taxon>Eukaryota</taxon>
        <taxon>Metazoa</taxon>
        <taxon>Chordata</taxon>
        <taxon>Cephalochordata</taxon>
        <taxon>Leptocardii</taxon>
        <taxon>Amphioxiformes</taxon>
        <taxon>Branchiostomatidae</taxon>
        <taxon>Branchiostoma</taxon>
    </lineage>
</organism>
<dbReference type="GO" id="GO:0046982">
    <property type="term" value="F:protein heterodimerization activity"/>
    <property type="evidence" value="ECO:0007669"/>
    <property type="project" value="InterPro"/>
</dbReference>
<keyword evidence="4" id="KW-0158">Chromosome</keyword>
<proteinExistence type="inferred from homology"/>
<keyword evidence="5" id="KW-0539">Nucleus</keyword>
<dbReference type="GO" id="GO:0003677">
    <property type="term" value="F:DNA binding"/>
    <property type="evidence" value="ECO:0007669"/>
    <property type="project" value="InterPro"/>
</dbReference>
<dbReference type="PANTHER" id="PTHR46904:SF1">
    <property type="entry name" value="CENTROMERE PROTEIN T"/>
    <property type="match status" value="1"/>
</dbReference>
<dbReference type="InterPro" id="IPR009072">
    <property type="entry name" value="Histone-fold"/>
</dbReference>
<dbReference type="GO" id="GO:0051382">
    <property type="term" value="P:kinetochore assembly"/>
    <property type="evidence" value="ECO:0007669"/>
    <property type="project" value="InterPro"/>
</dbReference>
<feature type="compositionally biased region" description="Polar residues" evidence="6">
    <location>
        <begin position="33"/>
        <end position="47"/>
    </location>
</feature>
<dbReference type="GO" id="GO:0005634">
    <property type="term" value="C:nucleus"/>
    <property type="evidence" value="ECO:0007669"/>
    <property type="project" value="UniProtKB-SubCell"/>
</dbReference>
<protein>
    <submittedName>
        <fullName evidence="9">Centromere protein T-like</fullName>
    </submittedName>
</protein>
<reference evidence="8" key="1">
    <citation type="journal article" date="2020" name="Nat. Ecol. Evol.">
        <title>Deeply conserved synteny resolves early events in vertebrate evolution.</title>
        <authorList>
            <person name="Simakov O."/>
            <person name="Marletaz F."/>
            <person name="Yue J.X."/>
            <person name="O'Connell B."/>
            <person name="Jenkins J."/>
            <person name="Brandt A."/>
            <person name="Calef R."/>
            <person name="Tung C.H."/>
            <person name="Huang T.K."/>
            <person name="Schmutz J."/>
            <person name="Satoh N."/>
            <person name="Yu J.K."/>
            <person name="Putnam N.H."/>
            <person name="Green R.E."/>
            <person name="Rokhsar D.S."/>
        </authorList>
    </citation>
    <scope>NUCLEOTIDE SEQUENCE [LARGE SCALE GENOMIC DNA]</scope>
    <source>
        <strain evidence="8">S238N-H82</strain>
    </source>
</reference>